<dbReference type="SUPFAM" id="SSF52172">
    <property type="entry name" value="CheY-like"/>
    <property type="match status" value="1"/>
</dbReference>
<keyword evidence="2" id="KW-0238">DNA-binding</keyword>
<evidence type="ECO:0000313" key="2">
    <source>
        <dbReference type="EMBL" id="MBB3837106.1"/>
    </source>
</evidence>
<accession>A0A7W6EP93</accession>
<dbReference type="GO" id="GO:0003677">
    <property type="term" value="F:DNA binding"/>
    <property type="evidence" value="ECO:0007669"/>
    <property type="project" value="UniProtKB-KW"/>
</dbReference>
<dbReference type="PANTHER" id="PTHR37299">
    <property type="entry name" value="TRANSCRIPTIONAL REGULATOR-RELATED"/>
    <property type="match status" value="1"/>
</dbReference>
<name>A0A7W6EP93_9BACT</name>
<dbReference type="SMART" id="SM00850">
    <property type="entry name" value="LytTR"/>
    <property type="match status" value="1"/>
</dbReference>
<dbReference type="PROSITE" id="PS50930">
    <property type="entry name" value="HTH_LYTTR"/>
    <property type="match status" value="1"/>
</dbReference>
<keyword evidence="3" id="KW-1185">Reference proteome</keyword>
<dbReference type="InterPro" id="IPR011006">
    <property type="entry name" value="CheY-like_superfamily"/>
</dbReference>
<dbReference type="Proteomes" id="UP000541352">
    <property type="component" value="Unassembled WGS sequence"/>
</dbReference>
<sequence length="295" mass="33353">MPISNIPILYFGISTIILNTNNYKHILISSTLFVIQKPTALIIHLLINGLAYLHKFTFPFVMNSLTPVIAIADINLADQVRELVMKLPFMQPPIVCQSGTQLLGILNTQDANILFWGADFTDIPGFDLFQLQTNLPPVIVVSHSKEMALAAFDVGALDYLVSPLIPLRFQKACYRALQVMSHASNLTLADKIMVKIGRKIHAILFDEILFIEAYGMYSKICKPNGKVLVINDVITRLEHQLPAKIFTRVHKSYIVNIQKITSFDKKNLYIDDKAIEIGVTYKLRLNSWLKLLDKE</sequence>
<dbReference type="InterPro" id="IPR046947">
    <property type="entry name" value="LytR-like"/>
</dbReference>
<dbReference type="AlphaFoldDB" id="A0A7W6EP93"/>
<evidence type="ECO:0000259" key="1">
    <source>
        <dbReference type="PROSITE" id="PS50930"/>
    </source>
</evidence>
<gene>
    <name evidence="2" type="ORF">FHS57_001100</name>
</gene>
<dbReference type="Gene3D" id="2.40.50.1020">
    <property type="entry name" value="LytTr DNA-binding domain"/>
    <property type="match status" value="1"/>
</dbReference>
<reference evidence="2 3" key="1">
    <citation type="submission" date="2020-08" db="EMBL/GenBank/DDBJ databases">
        <title>Genomic Encyclopedia of Type Strains, Phase IV (KMG-IV): sequencing the most valuable type-strain genomes for metagenomic binning, comparative biology and taxonomic classification.</title>
        <authorList>
            <person name="Goeker M."/>
        </authorList>
    </citation>
    <scope>NUCLEOTIDE SEQUENCE [LARGE SCALE GENOMIC DNA]</scope>
    <source>
        <strain evidence="2 3">DSM 17976</strain>
    </source>
</reference>
<dbReference type="GO" id="GO:0000156">
    <property type="term" value="F:phosphorelay response regulator activity"/>
    <property type="evidence" value="ECO:0007669"/>
    <property type="project" value="InterPro"/>
</dbReference>
<proteinExistence type="predicted"/>
<dbReference type="InterPro" id="IPR007492">
    <property type="entry name" value="LytTR_DNA-bd_dom"/>
</dbReference>
<feature type="domain" description="HTH LytTR-type" evidence="1">
    <location>
        <begin position="192"/>
        <end position="270"/>
    </location>
</feature>
<evidence type="ECO:0000313" key="3">
    <source>
        <dbReference type="Proteomes" id="UP000541352"/>
    </source>
</evidence>
<dbReference type="PANTHER" id="PTHR37299:SF1">
    <property type="entry name" value="STAGE 0 SPORULATION PROTEIN A HOMOLOG"/>
    <property type="match status" value="1"/>
</dbReference>
<dbReference type="RefSeq" id="WP_183971871.1">
    <property type="nucleotide sequence ID" value="NZ_JACIBY010000002.1"/>
</dbReference>
<comment type="caution">
    <text evidence="2">The sequence shown here is derived from an EMBL/GenBank/DDBJ whole genome shotgun (WGS) entry which is preliminary data.</text>
</comment>
<organism evidence="2 3">
    <name type="scientific">Runella defluvii</name>
    <dbReference type="NCBI Taxonomy" id="370973"/>
    <lineage>
        <taxon>Bacteria</taxon>
        <taxon>Pseudomonadati</taxon>
        <taxon>Bacteroidota</taxon>
        <taxon>Cytophagia</taxon>
        <taxon>Cytophagales</taxon>
        <taxon>Spirosomataceae</taxon>
        <taxon>Runella</taxon>
    </lineage>
</organism>
<protein>
    <submittedName>
        <fullName evidence="2">DNA-binding LytR/AlgR family response regulator</fullName>
    </submittedName>
</protein>
<dbReference type="EMBL" id="JACIBY010000002">
    <property type="protein sequence ID" value="MBB3837106.1"/>
    <property type="molecule type" value="Genomic_DNA"/>
</dbReference>
<dbReference type="Pfam" id="PF04397">
    <property type="entry name" value="LytTR"/>
    <property type="match status" value="1"/>
</dbReference>